<evidence type="ECO:0000313" key="2">
    <source>
        <dbReference type="Proteomes" id="UP000046393"/>
    </source>
</evidence>
<proteinExistence type="predicted"/>
<dbReference type="AlphaFoldDB" id="A0A0N5ABW9"/>
<evidence type="ECO:0000256" key="1">
    <source>
        <dbReference type="SAM" id="Coils"/>
    </source>
</evidence>
<dbReference type="WBParaSite" id="SMUV_0000164501-mRNA-1">
    <property type="protein sequence ID" value="SMUV_0000164501-mRNA-1"/>
    <property type="gene ID" value="SMUV_0000164501"/>
</dbReference>
<keyword evidence="1" id="KW-0175">Coiled coil</keyword>
<dbReference type="PANTHER" id="PTHR47331">
    <property type="entry name" value="PHD-TYPE DOMAIN-CONTAINING PROTEIN"/>
    <property type="match status" value="1"/>
</dbReference>
<sequence length="449" mass="52180">MSVGTNLCDETVQEYLEDAITEKRPPWLMSQVHLRRDIVEEWNLPHLRKVLQQIMKSRVEIYRRKRIKIPSVLKTEKTNESKAEKKPNFKLEDKNQSTVYAITEFKQSFKKPMNTHETSPKTNCMFSERNHYNDASFKYRTLNQRTKRLAHLGACERCLRTGDLSTQCSIALKQCFYVRSEQHKYAQCHAHLSVEKQKTKVRLKEDTKPSVTMSVHEEVSNGTTLICKPVSIFNPEKPKRQIEAPTFSDPGSQDSFVDEDLAKNLNLPIRKLKVVLVRPFKTEKSIKIQSAEVQHQTTSQHPSPRPKILISMDQFFELFLEAIRLPNGQYLIETIIGSMIVGKEKLPNIESLKDGESKYRESKTLFQDALMNLRNYNSDYNELMERIPREDQQHQTEVSLLGIKWVVSSDHLKLSLKSKPNYPWSKRKISQFIGKHYDPLGLLAPILLP</sequence>
<keyword evidence="2" id="KW-1185">Reference proteome</keyword>
<organism evidence="2 3">
    <name type="scientific">Syphacia muris</name>
    <dbReference type="NCBI Taxonomy" id="451379"/>
    <lineage>
        <taxon>Eukaryota</taxon>
        <taxon>Metazoa</taxon>
        <taxon>Ecdysozoa</taxon>
        <taxon>Nematoda</taxon>
        <taxon>Chromadorea</taxon>
        <taxon>Rhabditida</taxon>
        <taxon>Spirurina</taxon>
        <taxon>Oxyuridomorpha</taxon>
        <taxon>Oxyuroidea</taxon>
        <taxon>Oxyuridae</taxon>
        <taxon>Syphacia</taxon>
    </lineage>
</organism>
<dbReference type="Proteomes" id="UP000046393">
    <property type="component" value="Unplaced"/>
</dbReference>
<reference evidence="3" key="1">
    <citation type="submission" date="2017-02" db="UniProtKB">
        <authorList>
            <consortium name="WormBaseParasite"/>
        </authorList>
    </citation>
    <scope>IDENTIFICATION</scope>
</reference>
<dbReference type="PANTHER" id="PTHR47331:SF5">
    <property type="entry name" value="RIBONUCLEASE H"/>
    <property type="match status" value="1"/>
</dbReference>
<name>A0A0N5ABW9_9BILA</name>
<feature type="coiled-coil region" evidence="1">
    <location>
        <begin position="366"/>
        <end position="393"/>
    </location>
</feature>
<evidence type="ECO:0000313" key="3">
    <source>
        <dbReference type="WBParaSite" id="SMUV_0000164501-mRNA-1"/>
    </source>
</evidence>
<accession>A0A0N5ABW9</accession>
<protein>
    <submittedName>
        <fullName evidence="3">Peptidase aspartic putative domain-containing protein</fullName>
    </submittedName>
</protein>